<dbReference type="RefSeq" id="WP_133616571.1">
    <property type="nucleotide sequence ID" value="NZ_SNYA01000004.1"/>
</dbReference>
<evidence type="ECO:0000313" key="3">
    <source>
        <dbReference type="Proteomes" id="UP000295601"/>
    </source>
</evidence>
<keyword evidence="3" id="KW-1185">Reference proteome</keyword>
<feature type="compositionally biased region" description="Low complexity" evidence="1">
    <location>
        <begin position="162"/>
        <end position="176"/>
    </location>
</feature>
<dbReference type="AlphaFoldDB" id="A0A4R6RYW0"/>
<protein>
    <submittedName>
        <fullName evidence="2">Uncharacterized protein</fullName>
    </submittedName>
</protein>
<feature type="region of interest" description="Disordered" evidence="1">
    <location>
        <begin position="150"/>
        <end position="183"/>
    </location>
</feature>
<reference evidence="2 3" key="1">
    <citation type="submission" date="2019-03" db="EMBL/GenBank/DDBJ databases">
        <title>Genomic analyses of the natural microbiome of Caenorhabditis elegans.</title>
        <authorList>
            <person name="Samuel B."/>
        </authorList>
    </citation>
    <scope>NUCLEOTIDE SEQUENCE [LARGE SCALE GENOMIC DNA]</scope>
    <source>
        <strain evidence="2 3">JUb18</strain>
    </source>
</reference>
<dbReference type="Proteomes" id="UP000295601">
    <property type="component" value="Unassembled WGS sequence"/>
</dbReference>
<dbReference type="EMBL" id="SNYA01000004">
    <property type="protein sequence ID" value="TDP92331.1"/>
    <property type="molecule type" value="Genomic_DNA"/>
</dbReference>
<evidence type="ECO:0000256" key="1">
    <source>
        <dbReference type="SAM" id="MobiDB-lite"/>
    </source>
</evidence>
<accession>A0A4R6RYW0</accession>
<proteinExistence type="predicted"/>
<evidence type="ECO:0000313" key="2">
    <source>
        <dbReference type="EMBL" id="TDP92331.1"/>
    </source>
</evidence>
<gene>
    <name evidence="2" type="ORF">EDF62_1537</name>
</gene>
<organism evidence="2 3">
    <name type="scientific">Leucobacter luti</name>
    <dbReference type="NCBI Taxonomy" id="340320"/>
    <lineage>
        <taxon>Bacteria</taxon>
        <taxon>Bacillati</taxon>
        <taxon>Actinomycetota</taxon>
        <taxon>Actinomycetes</taxon>
        <taxon>Micrococcales</taxon>
        <taxon>Microbacteriaceae</taxon>
        <taxon>Leucobacter</taxon>
    </lineage>
</organism>
<dbReference type="OrthoDB" id="10013339at2"/>
<name>A0A4R6RYW0_9MICO</name>
<comment type="caution">
    <text evidence="2">The sequence shown here is derived from an EMBL/GenBank/DDBJ whole genome shotgun (WGS) entry which is preliminary data.</text>
</comment>
<sequence length="232" mass="24554">MSNVEPTPEQIEAVLTFAELGYLRELGAIDPRHTYTAEESAEIKARFRLYREGSEAFKSIATVGPIAPQITSTINEDQLCSLEMTAGSHGMRNALEAVGIAVGAPARNPGGLEVDEAKLYAAIDSAQRVWNSNGRHEPITAAITRAVLGELGGGRGGMPDESSSTGGHSPSGPRRASSARDDRKLEAALHGHEAIFESGVFAGRCICGESSSSYALWQGHRTHAVAEAVWGV</sequence>